<keyword evidence="2" id="KW-0408">Iron</keyword>
<dbReference type="GO" id="GO:0031543">
    <property type="term" value="F:peptidyl-proline dioxygenase activity"/>
    <property type="evidence" value="ECO:0007669"/>
    <property type="project" value="TreeGrafter"/>
</dbReference>
<evidence type="ECO:0000256" key="1">
    <source>
        <dbReference type="ARBA" id="ARBA00022896"/>
    </source>
</evidence>
<dbReference type="EMBL" id="CAMXCT010001754">
    <property type="protein sequence ID" value="CAI3992761.1"/>
    <property type="molecule type" value="Genomic_DNA"/>
</dbReference>
<dbReference type="PANTHER" id="PTHR12907">
    <property type="entry name" value="EGL NINE HOMOLOG-RELATED"/>
    <property type="match status" value="1"/>
</dbReference>
<keyword evidence="2" id="KW-0560">Oxidoreductase</keyword>
<dbReference type="GO" id="GO:0008198">
    <property type="term" value="F:ferrous iron binding"/>
    <property type="evidence" value="ECO:0007669"/>
    <property type="project" value="TreeGrafter"/>
</dbReference>
<gene>
    <name evidence="4" type="ORF">C1SCF055_LOCUS19558</name>
</gene>
<reference evidence="4" key="1">
    <citation type="submission" date="2022-10" db="EMBL/GenBank/DDBJ databases">
        <authorList>
            <person name="Chen Y."/>
            <person name="Dougan E. K."/>
            <person name="Chan C."/>
            <person name="Rhodes N."/>
            <person name="Thang M."/>
        </authorList>
    </citation>
    <scope>NUCLEOTIDE SEQUENCE</scope>
</reference>
<keyword evidence="2" id="KW-0479">Metal-binding</keyword>
<dbReference type="Gene3D" id="2.60.120.620">
    <property type="entry name" value="q2cbj1_9rhob like domain"/>
    <property type="match status" value="1"/>
</dbReference>
<dbReference type="EMBL" id="CAMXCT030001754">
    <property type="protein sequence ID" value="CAL4780073.1"/>
    <property type="molecule type" value="Genomic_DNA"/>
</dbReference>
<comment type="similarity">
    <text evidence="2">Belongs to the iron/ascorbate-dependent oxidoreductase family.</text>
</comment>
<sequence length="403" mass="44486">MAMQRCFATIQKRACRHFRSTADSVAGLAKAKEKIDGQSASWVSVLKSAVPFLLTAGAGTATWAFYDGLWVPLLRDGQTASEVELISKGLLPESLICWAAERLIAKEVVVLDGVVPPEQLRKIQEELQLLASRPGALQPNPKMKAGNMQIRTDRVCYLRDPSSFVPLETGGPALCGPELRWCHRRLRSTAAQLERGYAAAGSERNFLVTAWTQLAQYTEGSGFYKWHTDGLDGSWSGILGWYFWLQRGAVRRRSVTGILYLNEEDWPKSAGGALRCKAHAAVHRGPVESHPPITEILPKGGRLVLFDSHSVEHEVVSTNRDRWALTDPCLMSSSGSILKYILRPGILNCQPKCANFRAATVPYYTKFQAAVLLSLCCLLSFLRDLRMLAVLSVVAFDIQGLVS</sequence>
<dbReference type="EMBL" id="CAMXCT020001754">
    <property type="protein sequence ID" value="CAL1146136.1"/>
    <property type="molecule type" value="Genomic_DNA"/>
</dbReference>
<dbReference type="AlphaFoldDB" id="A0A9P1CJX7"/>
<keyword evidence="1" id="KW-0847">Vitamin C</keyword>
<organism evidence="4">
    <name type="scientific">Cladocopium goreaui</name>
    <dbReference type="NCBI Taxonomy" id="2562237"/>
    <lineage>
        <taxon>Eukaryota</taxon>
        <taxon>Sar</taxon>
        <taxon>Alveolata</taxon>
        <taxon>Dinophyceae</taxon>
        <taxon>Suessiales</taxon>
        <taxon>Symbiodiniaceae</taxon>
        <taxon>Cladocopium</taxon>
    </lineage>
</organism>
<dbReference type="Proteomes" id="UP001152797">
    <property type="component" value="Unassembled WGS sequence"/>
</dbReference>
<dbReference type="PROSITE" id="PS51471">
    <property type="entry name" value="FE2OG_OXY"/>
    <property type="match status" value="1"/>
</dbReference>
<comment type="caution">
    <text evidence="4">The sequence shown here is derived from an EMBL/GenBank/DDBJ whole genome shotgun (WGS) entry which is preliminary data.</text>
</comment>
<dbReference type="GO" id="GO:0031418">
    <property type="term" value="F:L-ascorbic acid binding"/>
    <property type="evidence" value="ECO:0007669"/>
    <property type="project" value="UniProtKB-KW"/>
</dbReference>
<dbReference type="Pfam" id="PF13640">
    <property type="entry name" value="2OG-FeII_Oxy_3"/>
    <property type="match status" value="1"/>
</dbReference>
<dbReference type="InterPro" id="IPR044862">
    <property type="entry name" value="Pro_4_hyd_alph_FE2OG_OXY"/>
</dbReference>
<evidence type="ECO:0000256" key="2">
    <source>
        <dbReference type="RuleBase" id="RU003682"/>
    </source>
</evidence>
<evidence type="ECO:0000313" key="6">
    <source>
        <dbReference type="EMBL" id="CAL4780073.1"/>
    </source>
</evidence>
<dbReference type="PANTHER" id="PTHR12907:SF26">
    <property type="entry name" value="HIF PROLYL HYDROXYLASE, ISOFORM C"/>
    <property type="match status" value="1"/>
</dbReference>
<reference evidence="5" key="2">
    <citation type="submission" date="2024-04" db="EMBL/GenBank/DDBJ databases">
        <authorList>
            <person name="Chen Y."/>
            <person name="Shah S."/>
            <person name="Dougan E. K."/>
            <person name="Thang M."/>
            <person name="Chan C."/>
        </authorList>
    </citation>
    <scope>NUCLEOTIDE SEQUENCE [LARGE SCALE GENOMIC DNA]</scope>
</reference>
<dbReference type="InterPro" id="IPR051559">
    <property type="entry name" value="HIF_prolyl_hydroxylases"/>
</dbReference>
<dbReference type="GO" id="GO:0071456">
    <property type="term" value="P:cellular response to hypoxia"/>
    <property type="evidence" value="ECO:0007669"/>
    <property type="project" value="TreeGrafter"/>
</dbReference>
<proteinExistence type="inferred from homology"/>
<keyword evidence="6" id="KW-0223">Dioxygenase</keyword>
<keyword evidence="7" id="KW-1185">Reference proteome</keyword>
<dbReference type="InterPro" id="IPR005123">
    <property type="entry name" value="Oxoglu/Fe-dep_dioxygenase_dom"/>
</dbReference>
<accession>A0A9P1CJX7</accession>
<name>A0A9P1CJX7_9DINO</name>
<feature type="domain" description="Fe2OG dioxygenase" evidence="3">
    <location>
        <begin position="208"/>
        <end position="333"/>
    </location>
</feature>
<evidence type="ECO:0000313" key="7">
    <source>
        <dbReference type="Proteomes" id="UP001152797"/>
    </source>
</evidence>
<dbReference type="OrthoDB" id="76265at2759"/>
<protein>
    <submittedName>
        <fullName evidence="6">Fe2OG dioxygenase domain-containing protein</fullName>
    </submittedName>
</protein>
<evidence type="ECO:0000259" key="3">
    <source>
        <dbReference type="PROSITE" id="PS51471"/>
    </source>
</evidence>
<evidence type="ECO:0000313" key="4">
    <source>
        <dbReference type="EMBL" id="CAI3992761.1"/>
    </source>
</evidence>
<evidence type="ECO:0000313" key="5">
    <source>
        <dbReference type="EMBL" id="CAL1146136.1"/>
    </source>
</evidence>